<evidence type="ECO:0000256" key="1">
    <source>
        <dbReference type="ARBA" id="ARBA00010520"/>
    </source>
</evidence>
<evidence type="ECO:0000256" key="3">
    <source>
        <dbReference type="SAM" id="MobiDB-lite"/>
    </source>
</evidence>
<dbReference type="AlphaFoldDB" id="A0A5N6ZKG3"/>
<sequence>MDRKTKAKQDKETHSQTLSENKKHRLRLYNRLPHGRLLRRQSRKRGYFDSGDLALSTADRVTDKGAIQTGTTHPIYDSISYPYTPVPNTSNANRDTNKSFSGKKSQIPEIIDSPLHQPIDNTNRMQKPEETV</sequence>
<protein>
    <recommendedName>
        <fullName evidence="2">mRNA stability protein</fullName>
    </recommendedName>
</protein>
<dbReference type="RefSeq" id="XP_031920537.1">
    <property type="nucleotide sequence ID" value="XM_032075316.1"/>
</dbReference>
<dbReference type="EMBL" id="ML738016">
    <property type="protein sequence ID" value="KAE8357456.1"/>
    <property type="molecule type" value="Genomic_DNA"/>
</dbReference>
<keyword evidence="5" id="KW-1185">Reference proteome</keyword>
<feature type="compositionally biased region" description="Basic and acidic residues" evidence="3">
    <location>
        <begin position="1"/>
        <end position="14"/>
    </location>
</feature>
<comment type="similarity">
    <text evidence="1 2">Belongs to the endosulfine family.</text>
</comment>
<feature type="region of interest" description="Disordered" evidence="3">
    <location>
        <begin position="65"/>
        <end position="132"/>
    </location>
</feature>
<feature type="compositionally biased region" description="Polar residues" evidence="3">
    <location>
        <begin position="86"/>
        <end position="104"/>
    </location>
</feature>
<evidence type="ECO:0000313" key="5">
    <source>
        <dbReference type="Proteomes" id="UP000326268"/>
    </source>
</evidence>
<reference evidence="4 5" key="1">
    <citation type="submission" date="2019-04" db="EMBL/GenBank/DDBJ databases">
        <title>Friends and foes A comparative genomics studyof 23 Aspergillus species from section Flavi.</title>
        <authorList>
            <consortium name="DOE Joint Genome Institute"/>
            <person name="Kjaerbolling I."/>
            <person name="Vesth T."/>
            <person name="Frisvad J.C."/>
            <person name="Nybo J.L."/>
            <person name="Theobald S."/>
            <person name="Kildgaard S."/>
            <person name="Isbrandt T."/>
            <person name="Kuo A."/>
            <person name="Sato A."/>
            <person name="Lyhne E.K."/>
            <person name="Kogle M.E."/>
            <person name="Wiebenga A."/>
            <person name="Kun R.S."/>
            <person name="Lubbers R.J."/>
            <person name="Makela M.R."/>
            <person name="Barry K."/>
            <person name="Chovatia M."/>
            <person name="Clum A."/>
            <person name="Daum C."/>
            <person name="Haridas S."/>
            <person name="He G."/>
            <person name="LaButti K."/>
            <person name="Lipzen A."/>
            <person name="Mondo S."/>
            <person name="Riley R."/>
            <person name="Salamov A."/>
            <person name="Simmons B.A."/>
            <person name="Magnuson J.K."/>
            <person name="Henrissat B."/>
            <person name="Mortensen U.H."/>
            <person name="Larsen T.O."/>
            <person name="Devries R.P."/>
            <person name="Grigoriev I.V."/>
            <person name="Machida M."/>
            <person name="Baker S.E."/>
            <person name="Andersen M.R."/>
        </authorList>
    </citation>
    <scope>NUCLEOTIDE SEQUENCE [LARGE SCALE GENOMIC DNA]</scope>
    <source>
        <strain evidence="4 5">CBS 763.97</strain>
    </source>
</reference>
<feature type="region of interest" description="Disordered" evidence="3">
    <location>
        <begin position="1"/>
        <end position="25"/>
    </location>
</feature>
<organism evidence="4 5">
    <name type="scientific">Aspergillus caelatus</name>
    <dbReference type="NCBI Taxonomy" id="61420"/>
    <lineage>
        <taxon>Eukaryota</taxon>
        <taxon>Fungi</taxon>
        <taxon>Dikarya</taxon>
        <taxon>Ascomycota</taxon>
        <taxon>Pezizomycotina</taxon>
        <taxon>Eurotiomycetes</taxon>
        <taxon>Eurotiomycetidae</taxon>
        <taxon>Eurotiales</taxon>
        <taxon>Aspergillaceae</taxon>
        <taxon>Aspergillus</taxon>
        <taxon>Aspergillus subgen. Circumdati</taxon>
    </lineage>
</organism>
<name>A0A5N6ZKG3_9EURO</name>
<dbReference type="Proteomes" id="UP000326268">
    <property type="component" value="Unassembled WGS sequence"/>
</dbReference>
<dbReference type="OrthoDB" id="5949865at2759"/>
<proteinExistence type="inferred from homology"/>
<gene>
    <name evidence="4" type="ORF">BDV27DRAFT_170516</name>
</gene>
<dbReference type="GeneID" id="43659762"/>
<dbReference type="InterPro" id="IPR006760">
    <property type="entry name" value="Endosulphine"/>
</dbReference>
<comment type="function">
    <text evidence="2">Plays an essential role in initiation of the G0 program by preventing the degradation of specific nutrient-regulated mRNAs via the 5'-3' mRNA decay pathway.</text>
</comment>
<evidence type="ECO:0000313" key="4">
    <source>
        <dbReference type="EMBL" id="KAE8357456.1"/>
    </source>
</evidence>
<evidence type="ECO:0000256" key="2">
    <source>
        <dbReference type="RuleBase" id="RU363120"/>
    </source>
</evidence>
<accession>A0A5N6ZKG3</accession>
<dbReference type="Pfam" id="PF04667">
    <property type="entry name" value="Endosulfine"/>
    <property type="match status" value="1"/>
</dbReference>